<dbReference type="InterPro" id="IPR009061">
    <property type="entry name" value="DNA-bd_dom_put_sf"/>
</dbReference>
<dbReference type="Pfam" id="PF02310">
    <property type="entry name" value="B12-binding"/>
    <property type="match status" value="1"/>
</dbReference>
<dbReference type="SMART" id="SM01018">
    <property type="entry name" value="B12-binding_2"/>
    <property type="match status" value="1"/>
</dbReference>
<evidence type="ECO:0000313" key="8">
    <source>
        <dbReference type="Proteomes" id="UP000075502"/>
    </source>
</evidence>
<dbReference type="SUPFAM" id="SSF47644">
    <property type="entry name" value="Methionine synthase domain"/>
    <property type="match status" value="1"/>
</dbReference>
<evidence type="ECO:0000256" key="1">
    <source>
        <dbReference type="ARBA" id="ARBA00023015"/>
    </source>
</evidence>
<dbReference type="Proteomes" id="UP000075502">
    <property type="component" value="Unassembled WGS sequence"/>
</dbReference>
<dbReference type="InterPro" id="IPR036724">
    <property type="entry name" value="Cobalamin-bd_sf"/>
</dbReference>
<dbReference type="InterPro" id="IPR036594">
    <property type="entry name" value="Meth_synthase_dom"/>
</dbReference>
<dbReference type="PROSITE" id="PS50937">
    <property type="entry name" value="HTH_MERR_2"/>
    <property type="match status" value="1"/>
</dbReference>
<name>A0A150TSG3_SORCE</name>
<comment type="caution">
    <text evidence="7">The sequence shown here is derived from an EMBL/GenBank/DDBJ whole genome shotgun (WGS) entry which is preliminary data.</text>
</comment>
<dbReference type="Gene3D" id="1.10.1240.10">
    <property type="entry name" value="Methionine synthase domain"/>
    <property type="match status" value="1"/>
</dbReference>
<dbReference type="PANTHER" id="PTHR30204:SF67">
    <property type="entry name" value="HTH-TYPE TRANSCRIPTIONAL REGULATOR MLRA-RELATED"/>
    <property type="match status" value="1"/>
</dbReference>
<dbReference type="SUPFAM" id="SSF52242">
    <property type="entry name" value="Cobalamin (vitamin B12)-binding domain"/>
    <property type="match status" value="1"/>
</dbReference>
<evidence type="ECO:0000256" key="2">
    <source>
        <dbReference type="ARBA" id="ARBA00023125"/>
    </source>
</evidence>
<dbReference type="GO" id="GO:0003700">
    <property type="term" value="F:DNA-binding transcription factor activity"/>
    <property type="evidence" value="ECO:0007669"/>
    <property type="project" value="InterPro"/>
</dbReference>
<gene>
    <name evidence="7" type="ORF">BE21_28510</name>
</gene>
<dbReference type="Pfam" id="PF13411">
    <property type="entry name" value="MerR_1"/>
    <property type="match status" value="1"/>
</dbReference>
<evidence type="ECO:0000313" key="7">
    <source>
        <dbReference type="EMBL" id="KYG07620.1"/>
    </source>
</evidence>
<dbReference type="GO" id="GO:0046872">
    <property type="term" value="F:metal ion binding"/>
    <property type="evidence" value="ECO:0007669"/>
    <property type="project" value="InterPro"/>
</dbReference>
<reference evidence="7 8" key="1">
    <citation type="submission" date="2014-02" db="EMBL/GenBank/DDBJ databases">
        <title>The small core and large imbalanced accessory genome model reveals a collaborative survival strategy of Sorangium cellulosum strains in nature.</title>
        <authorList>
            <person name="Han K."/>
            <person name="Peng R."/>
            <person name="Blom J."/>
            <person name="Li Y.-Z."/>
        </authorList>
    </citation>
    <scope>NUCLEOTIDE SEQUENCE [LARGE SCALE GENOMIC DNA]</scope>
    <source>
        <strain evidence="7 8">So0007-03</strain>
    </source>
</reference>
<accession>A0A150TSG3</accession>
<feature type="domain" description="HTH merR-type" evidence="4">
    <location>
        <begin position="33"/>
        <end position="102"/>
    </location>
</feature>
<feature type="domain" description="B12-binding N-terminal" evidence="6">
    <location>
        <begin position="112"/>
        <end position="205"/>
    </location>
</feature>
<dbReference type="InterPro" id="IPR047057">
    <property type="entry name" value="MerR_fam"/>
</dbReference>
<dbReference type="EMBL" id="JEME01001264">
    <property type="protein sequence ID" value="KYG07620.1"/>
    <property type="molecule type" value="Genomic_DNA"/>
</dbReference>
<keyword evidence="2" id="KW-0238">DNA-binding</keyword>
<dbReference type="Gene3D" id="1.10.1660.10">
    <property type="match status" value="1"/>
</dbReference>
<keyword evidence="1" id="KW-0805">Transcription regulation</keyword>
<organism evidence="7 8">
    <name type="scientific">Sorangium cellulosum</name>
    <name type="common">Polyangium cellulosum</name>
    <dbReference type="NCBI Taxonomy" id="56"/>
    <lineage>
        <taxon>Bacteria</taxon>
        <taxon>Pseudomonadati</taxon>
        <taxon>Myxococcota</taxon>
        <taxon>Polyangia</taxon>
        <taxon>Polyangiales</taxon>
        <taxon>Polyangiaceae</taxon>
        <taxon>Sorangium</taxon>
    </lineage>
</organism>
<protein>
    <submittedName>
        <fullName evidence="7">MerR family transcriptional regulator</fullName>
    </submittedName>
</protein>
<dbReference type="CDD" id="cd01104">
    <property type="entry name" value="HTH_MlrA-CarA"/>
    <property type="match status" value="1"/>
</dbReference>
<dbReference type="PANTHER" id="PTHR30204">
    <property type="entry name" value="REDOX-CYCLING DRUG-SENSING TRANSCRIPTIONAL ACTIVATOR SOXR"/>
    <property type="match status" value="1"/>
</dbReference>
<dbReference type="SUPFAM" id="SSF46955">
    <property type="entry name" value="Putative DNA-binding domain"/>
    <property type="match status" value="1"/>
</dbReference>
<dbReference type="PROSITE" id="PS51337">
    <property type="entry name" value="B12_BINDING_NTER"/>
    <property type="match status" value="1"/>
</dbReference>
<dbReference type="InterPro" id="IPR000551">
    <property type="entry name" value="MerR-type_HTH_dom"/>
</dbReference>
<dbReference type="GO" id="GO:0003677">
    <property type="term" value="F:DNA binding"/>
    <property type="evidence" value="ECO:0007669"/>
    <property type="project" value="UniProtKB-KW"/>
</dbReference>
<dbReference type="InterPro" id="IPR003759">
    <property type="entry name" value="Cbl-bd_cap"/>
</dbReference>
<proteinExistence type="predicted"/>
<dbReference type="AlphaFoldDB" id="A0A150TSG3"/>
<evidence type="ECO:0000259" key="6">
    <source>
        <dbReference type="PROSITE" id="PS51337"/>
    </source>
</evidence>
<evidence type="ECO:0000256" key="3">
    <source>
        <dbReference type="ARBA" id="ARBA00023163"/>
    </source>
</evidence>
<evidence type="ECO:0000259" key="5">
    <source>
        <dbReference type="PROSITE" id="PS51332"/>
    </source>
</evidence>
<dbReference type="InterPro" id="IPR006158">
    <property type="entry name" value="Cobalamin-bd"/>
</dbReference>
<sequence length="334" mass="35496">MTFLGLAARRLGASSLRWRLGPGGSTRVVHVSRYRIHAVSKMCGVSSATLRAWERRYGVPSPARTASAYRLYSDDDVAVVKKMRDYVNGGMAAAEAARMVLETEAPRAPAPSNGGDAFAGASERIVDAAVRFDPDGLEAEVNRALSLGPAVTIFERALGPALERIGDLWHEGKITVAQEHLASQVLGATLVHLLRLAQPGESGRRVLLAAFADEDHVLGLFGVGLRFCAWGFRSIVLGPRTPPAAIARAVESLAPDMVALTVAIPPPPPTARELIDAYADACRDAAWIVGGAGSEALRPFIEARGGIVAAPDIAEIRAQVESALLSRRRRKDAS</sequence>
<dbReference type="GO" id="GO:0031419">
    <property type="term" value="F:cobalamin binding"/>
    <property type="evidence" value="ECO:0007669"/>
    <property type="project" value="InterPro"/>
</dbReference>
<feature type="domain" description="B12-binding" evidence="5">
    <location>
        <begin position="203"/>
        <end position="334"/>
    </location>
</feature>
<keyword evidence="3" id="KW-0804">Transcription</keyword>
<dbReference type="PROSITE" id="PS51332">
    <property type="entry name" value="B12_BINDING"/>
    <property type="match status" value="1"/>
</dbReference>
<dbReference type="Gene3D" id="3.40.50.280">
    <property type="entry name" value="Cobalamin-binding domain"/>
    <property type="match status" value="1"/>
</dbReference>
<dbReference type="SMART" id="SM00422">
    <property type="entry name" value="HTH_MERR"/>
    <property type="match status" value="1"/>
</dbReference>
<dbReference type="Pfam" id="PF02607">
    <property type="entry name" value="B12-binding_2"/>
    <property type="match status" value="1"/>
</dbReference>
<evidence type="ECO:0000259" key="4">
    <source>
        <dbReference type="PROSITE" id="PS50937"/>
    </source>
</evidence>